<dbReference type="KEGG" id="spzr:G5C33_15140"/>
<feature type="transmembrane region" description="Helical" evidence="4">
    <location>
        <begin position="73"/>
        <end position="91"/>
    </location>
</feature>
<feature type="transmembrane region" description="Helical" evidence="4">
    <location>
        <begin position="265"/>
        <end position="285"/>
    </location>
</feature>
<evidence type="ECO:0000256" key="4">
    <source>
        <dbReference type="SAM" id="Phobius"/>
    </source>
</evidence>
<dbReference type="PROSITE" id="PS50850">
    <property type="entry name" value="MFS"/>
    <property type="match status" value="1"/>
</dbReference>
<gene>
    <name evidence="6" type="ORF">G5C33_15140</name>
</gene>
<sequence>MLTAIFSVPSLLLAIFTLMAGSSFLATLVSLRLDAGGSHALMIGIVGTGYFAGLTVGARRVTALIGRVGHIRTFAAVASLLSATALAFPIVPPGLGWAALRFLNGIAMAGVFICLESWLNERAEASTRGSVLAGYMIALYSGQALGQILLTLDMADQAMPFAMAAMLVSLAAIPVALTRIASPEIFDATPLKVVELYHVSPLGCIGTIVTGLMFGSFYALGAVYVLRQGGSVDDAAWFMTAVILGGVALQFPLGRLSDRFDRRKVIIALFGGTILSSLALALAGLSGAASLALGMAFGGLGFALYPLCVAHTNDHLKPEQRVGASGGLVLIYSLGAAVGPFVAGGAMETFGPSGLFLFLAGCAAITFGFGLWREWRTDSIPEALQQDFQVLPRTTPVAASLDPYAEEGEADA</sequence>
<dbReference type="EMBL" id="CP049109">
    <property type="protein sequence ID" value="QIG80992.1"/>
    <property type="molecule type" value="Genomic_DNA"/>
</dbReference>
<dbReference type="PANTHER" id="PTHR23521">
    <property type="entry name" value="TRANSPORTER MFS SUPERFAMILY"/>
    <property type="match status" value="1"/>
</dbReference>
<keyword evidence="3 4" id="KW-0472">Membrane</keyword>
<evidence type="ECO:0000256" key="3">
    <source>
        <dbReference type="ARBA" id="ARBA00023136"/>
    </source>
</evidence>
<dbReference type="Proteomes" id="UP000501568">
    <property type="component" value="Chromosome"/>
</dbReference>
<dbReference type="InterPro" id="IPR011701">
    <property type="entry name" value="MFS"/>
</dbReference>
<feature type="transmembrane region" description="Helical" evidence="4">
    <location>
        <begin position="41"/>
        <end position="61"/>
    </location>
</feature>
<evidence type="ECO:0000256" key="1">
    <source>
        <dbReference type="ARBA" id="ARBA00022692"/>
    </source>
</evidence>
<keyword evidence="7" id="KW-1185">Reference proteome</keyword>
<proteinExistence type="predicted"/>
<feature type="transmembrane region" description="Helical" evidence="4">
    <location>
        <begin position="235"/>
        <end position="253"/>
    </location>
</feature>
<dbReference type="GO" id="GO:0022857">
    <property type="term" value="F:transmembrane transporter activity"/>
    <property type="evidence" value="ECO:0007669"/>
    <property type="project" value="InterPro"/>
</dbReference>
<reference evidence="6 7" key="1">
    <citation type="submission" date="2020-02" db="EMBL/GenBank/DDBJ databases">
        <authorList>
            <person name="Zheng R.K."/>
            <person name="Sun C.M."/>
        </authorList>
    </citation>
    <scope>NUCLEOTIDE SEQUENCE [LARGE SCALE GENOMIC DNA]</scope>
    <source>
        <strain evidence="7">zrk23</strain>
    </source>
</reference>
<dbReference type="Pfam" id="PF07690">
    <property type="entry name" value="MFS_1"/>
    <property type="match status" value="1"/>
</dbReference>
<evidence type="ECO:0000256" key="2">
    <source>
        <dbReference type="ARBA" id="ARBA00022989"/>
    </source>
</evidence>
<dbReference type="InterPro" id="IPR036259">
    <property type="entry name" value="MFS_trans_sf"/>
</dbReference>
<dbReference type="InterPro" id="IPR047200">
    <property type="entry name" value="MFS_YcaD-like"/>
</dbReference>
<feature type="transmembrane region" description="Helical" evidence="4">
    <location>
        <begin position="97"/>
        <end position="119"/>
    </location>
</feature>
<feature type="transmembrane region" description="Helical" evidence="4">
    <location>
        <begin position="355"/>
        <end position="372"/>
    </location>
</feature>
<organism evidence="6 7">
    <name type="scientific">Stakelama tenebrarum</name>
    <dbReference type="NCBI Taxonomy" id="2711215"/>
    <lineage>
        <taxon>Bacteria</taxon>
        <taxon>Pseudomonadati</taxon>
        <taxon>Pseudomonadota</taxon>
        <taxon>Alphaproteobacteria</taxon>
        <taxon>Sphingomonadales</taxon>
        <taxon>Sphingomonadaceae</taxon>
        <taxon>Stakelama</taxon>
    </lineage>
</organism>
<accession>A0A6G6Y7S3</accession>
<feature type="transmembrane region" description="Helical" evidence="4">
    <location>
        <begin position="322"/>
        <end position="343"/>
    </location>
</feature>
<feature type="transmembrane region" description="Helical" evidence="4">
    <location>
        <begin position="291"/>
        <end position="310"/>
    </location>
</feature>
<dbReference type="InterPro" id="IPR020846">
    <property type="entry name" value="MFS_dom"/>
</dbReference>
<evidence type="ECO:0000259" key="5">
    <source>
        <dbReference type="PROSITE" id="PS50850"/>
    </source>
</evidence>
<feature type="domain" description="Major facilitator superfamily (MFS) profile" evidence="5">
    <location>
        <begin position="199"/>
        <end position="412"/>
    </location>
</feature>
<feature type="transmembrane region" description="Helical" evidence="4">
    <location>
        <begin position="158"/>
        <end position="181"/>
    </location>
</feature>
<dbReference type="AlphaFoldDB" id="A0A6G6Y7S3"/>
<dbReference type="SUPFAM" id="SSF103473">
    <property type="entry name" value="MFS general substrate transporter"/>
    <property type="match status" value="1"/>
</dbReference>
<evidence type="ECO:0000313" key="6">
    <source>
        <dbReference type="EMBL" id="QIG80992.1"/>
    </source>
</evidence>
<keyword evidence="2 4" id="KW-1133">Transmembrane helix</keyword>
<dbReference type="RefSeq" id="WP_165327918.1">
    <property type="nucleotide sequence ID" value="NZ_CP049109.1"/>
</dbReference>
<protein>
    <submittedName>
        <fullName evidence="6">MFS transporter</fullName>
    </submittedName>
</protein>
<dbReference type="CDD" id="cd17477">
    <property type="entry name" value="MFS_YcaD_like"/>
    <property type="match status" value="1"/>
</dbReference>
<keyword evidence="1 4" id="KW-0812">Transmembrane</keyword>
<name>A0A6G6Y7S3_9SPHN</name>
<dbReference type="PANTHER" id="PTHR23521:SF3">
    <property type="entry name" value="MFS TRANSPORTER"/>
    <property type="match status" value="1"/>
</dbReference>
<feature type="transmembrane region" description="Helical" evidence="4">
    <location>
        <begin position="131"/>
        <end position="152"/>
    </location>
</feature>
<dbReference type="Gene3D" id="1.20.1250.20">
    <property type="entry name" value="MFS general substrate transporter like domains"/>
    <property type="match status" value="2"/>
</dbReference>
<dbReference type="GO" id="GO:0005886">
    <property type="term" value="C:plasma membrane"/>
    <property type="evidence" value="ECO:0007669"/>
    <property type="project" value="TreeGrafter"/>
</dbReference>
<feature type="transmembrane region" description="Helical" evidence="4">
    <location>
        <begin position="202"/>
        <end position="223"/>
    </location>
</feature>
<evidence type="ECO:0000313" key="7">
    <source>
        <dbReference type="Proteomes" id="UP000501568"/>
    </source>
</evidence>